<dbReference type="InterPro" id="IPR042208">
    <property type="entry name" value="D-ser_dehydrat-like_sf"/>
</dbReference>
<evidence type="ECO:0000313" key="2">
    <source>
        <dbReference type="EMBL" id="MFC0673267.1"/>
    </source>
</evidence>
<comment type="caution">
    <text evidence="2">The sequence shown here is derived from an EMBL/GenBank/DDBJ whole genome shotgun (WGS) entry which is preliminary data.</text>
</comment>
<dbReference type="InterPro" id="IPR026956">
    <property type="entry name" value="D-ser_dehydrat-like_dom"/>
</dbReference>
<dbReference type="Proteomes" id="UP001589793">
    <property type="component" value="Unassembled WGS sequence"/>
</dbReference>
<dbReference type="Pfam" id="PF14031">
    <property type="entry name" value="D-ser_dehydrat"/>
    <property type="match status" value="1"/>
</dbReference>
<dbReference type="InterPro" id="IPR029066">
    <property type="entry name" value="PLP-binding_barrel"/>
</dbReference>
<dbReference type="EMBL" id="JBHLSV010000004">
    <property type="protein sequence ID" value="MFC0673267.1"/>
    <property type="molecule type" value="Genomic_DNA"/>
</dbReference>
<accession>A0ABV6R8E9</accession>
<dbReference type="SMART" id="SM01119">
    <property type="entry name" value="D-ser_dehydrat"/>
    <property type="match status" value="1"/>
</dbReference>
<sequence length="436" mass="45917">MRMDDVDQLIIGPAQKGLPADSAELSVRALLDRGPHLSDLTTPLLTLDGPGMDANVAVLGRYCAAHGLALAPHGKTTMAPQLWRLQLEAGAWGITVANPAQLAVAQLAQVPRVQLANTLADPHGIALAQSMTADGQEVVSWVDSPAAVRRLQEHLDPTGPQLDVLVELGAPGGRTGARSAAIALEIAHAVQASAVLRLRGVAGYEGALAHDRSDAGLAAVTAYLTTMTELYVRLAEDGLLDPLARAGVDGILTAGGSAYFDLVAEAFADVPARLPGDAPQTLLMLRSGAYIVHDDGFYRGISPLRDEESAAAAGGQRLRSAMHGWARVLSRPEPGLALLDAGKRDLPFDEGLPEAQRVQRGFGAPVRELPGARVTAMNDQHTFLEVPADADLEIGDVVRLGLSHPCTAFDKWRLIPVIDDADAADPALTGLVRTWF</sequence>
<dbReference type="InterPro" id="IPR051466">
    <property type="entry name" value="D-amino_acid_metab_enzyme"/>
</dbReference>
<name>A0ABV6R8E9_9MICO</name>
<gene>
    <name evidence="2" type="ORF">ACFFF6_04770</name>
</gene>
<proteinExistence type="predicted"/>
<organism evidence="2 3">
    <name type="scientific">Brachybacterium hainanense</name>
    <dbReference type="NCBI Taxonomy" id="1541174"/>
    <lineage>
        <taxon>Bacteria</taxon>
        <taxon>Bacillati</taxon>
        <taxon>Actinomycetota</taxon>
        <taxon>Actinomycetes</taxon>
        <taxon>Micrococcales</taxon>
        <taxon>Dermabacteraceae</taxon>
        <taxon>Brachybacterium</taxon>
    </lineage>
</organism>
<reference evidence="2 3" key="1">
    <citation type="submission" date="2024-09" db="EMBL/GenBank/DDBJ databases">
        <authorList>
            <person name="Sun Q."/>
            <person name="Mori K."/>
        </authorList>
    </citation>
    <scope>NUCLEOTIDE SEQUENCE [LARGE SCALE GENOMIC DNA]</scope>
    <source>
        <strain evidence="2 3">CICC 10874</strain>
    </source>
</reference>
<dbReference type="RefSeq" id="WP_376978706.1">
    <property type="nucleotide sequence ID" value="NZ_JBHLSV010000004.1"/>
</dbReference>
<dbReference type="PANTHER" id="PTHR28004">
    <property type="entry name" value="ZGC:162816-RELATED"/>
    <property type="match status" value="1"/>
</dbReference>
<dbReference type="Gene3D" id="3.20.20.10">
    <property type="entry name" value="Alanine racemase"/>
    <property type="match status" value="1"/>
</dbReference>
<evidence type="ECO:0000313" key="3">
    <source>
        <dbReference type="Proteomes" id="UP001589793"/>
    </source>
</evidence>
<dbReference type="PANTHER" id="PTHR28004:SF8">
    <property type="entry name" value="D-SERINE DEAMINASE"/>
    <property type="match status" value="1"/>
</dbReference>
<evidence type="ECO:0000259" key="1">
    <source>
        <dbReference type="SMART" id="SM01119"/>
    </source>
</evidence>
<feature type="domain" description="D-serine dehydratase-like" evidence="1">
    <location>
        <begin position="321"/>
        <end position="419"/>
    </location>
</feature>
<keyword evidence="3" id="KW-1185">Reference proteome</keyword>
<dbReference type="SUPFAM" id="SSF51419">
    <property type="entry name" value="PLP-binding barrel"/>
    <property type="match status" value="1"/>
</dbReference>
<dbReference type="Gene3D" id="2.40.37.20">
    <property type="entry name" value="D-serine dehydratase-like domain"/>
    <property type="match status" value="1"/>
</dbReference>
<protein>
    <submittedName>
        <fullName evidence="2">Amino acid deaminase</fullName>
    </submittedName>
</protein>